<dbReference type="EMBL" id="JAKMXF010000312">
    <property type="protein sequence ID" value="KAI6650335.1"/>
    <property type="molecule type" value="Genomic_DNA"/>
</dbReference>
<evidence type="ECO:0000313" key="6">
    <source>
        <dbReference type="Proteomes" id="UP001165289"/>
    </source>
</evidence>
<comment type="similarity">
    <text evidence="1">Belongs to the TRIAP1/MDM35 family.</text>
</comment>
<evidence type="ECO:0000256" key="1">
    <source>
        <dbReference type="ARBA" id="ARBA00006196"/>
    </source>
</evidence>
<dbReference type="AlphaFoldDB" id="A0AAV7JPK5"/>
<organism evidence="5 6">
    <name type="scientific">Oopsacas minuta</name>
    <dbReference type="NCBI Taxonomy" id="111878"/>
    <lineage>
        <taxon>Eukaryota</taxon>
        <taxon>Metazoa</taxon>
        <taxon>Porifera</taxon>
        <taxon>Hexactinellida</taxon>
        <taxon>Hexasterophora</taxon>
        <taxon>Lyssacinosida</taxon>
        <taxon>Leucopsacidae</taxon>
        <taxon>Oopsacas</taxon>
    </lineage>
</organism>
<protein>
    <submittedName>
        <fullName evidence="5">TP53-regulated inhibitor of apoptosis 1</fullName>
    </submittedName>
</protein>
<dbReference type="PANTHER" id="PTHR46403">
    <property type="entry name" value="TP53-REGULATED INHIBITOR OF APOPTOSIS 1"/>
    <property type="match status" value="1"/>
</dbReference>
<dbReference type="Pfam" id="PF05254">
    <property type="entry name" value="UPF0203"/>
    <property type="match status" value="1"/>
</dbReference>
<dbReference type="InterPro" id="IPR007918">
    <property type="entry name" value="MDM35_apoptosis"/>
</dbReference>
<gene>
    <name evidence="5" type="ORF">LOD99_6012</name>
</gene>
<feature type="region of interest" description="Disordered" evidence="4">
    <location>
        <begin position="64"/>
        <end position="91"/>
    </location>
</feature>
<accession>A0AAV7JPK5</accession>
<sequence length="91" mass="10600">MDSISDKCTELKQAYDSCFNKWLQEKFLQGDRDHDGACGELFSKYQVCLREAIKEVGLNLDDLMDDHLGTDQEKTEDPKDKEHRSDKEDKK</sequence>
<evidence type="ECO:0000313" key="5">
    <source>
        <dbReference type="EMBL" id="KAI6650335.1"/>
    </source>
</evidence>
<dbReference type="GO" id="GO:0045332">
    <property type="term" value="P:phospholipid translocation"/>
    <property type="evidence" value="ECO:0007669"/>
    <property type="project" value="TreeGrafter"/>
</dbReference>
<dbReference type="PANTHER" id="PTHR46403:SF1">
    <property type="entry name" value="TP53-REGULATED INHIBITOR OF APOPTOSIS 1"/>
    <property type="match status" value="1"/>
</dbReference>
<evidence type="ECO:0000256" key="3">
    <source>
        <dbReference type="ARBA" id="ARBA00023706"/>
    </source>
</evidence>
<proteinExistence type="inferred from homology"/>
<keyword evidence="6" id="KW-1185">Reference proteome</keyword>
<feature type="compositionally biased region" description="Basic and acidic residues" evidence="4">
    <location>
        <begin position="65"/>
        <end position="91"/>
    </location>
</feature>
<dbReference type="GO" id="GO:0005634">
    <property type="term" value="C:nucleus"/>
    <property type="evidence" value="ECO:0007669"/>
    <property type="project" value="TreeGrafter"/>
</dbReference>
<evidence type="ECO:0000256" key="2">
    <source>
        <dbReference type="ARBA" id="ARBA00023157"/>
    </source>
</evidence>
<name>A0AAV7JPK5_9METZ</name>
<comment type="caution">
    <text evidence="5">The sequence shown here is derived from an EMBL/GenBank/DDBJ whole genome shotgun (WGS) entry which is preliminary data.</text>
</comment>
<dbReference type="GO" id="GO:0005829">
    <property type="term" value="C:cytosol"/>
    <property type="evidence" value="ECO:0007669"/>
    <property type="project" value="TreeGrafter"/>
</dbReference>
<evidence type="ECO:0000256" key="4">
    <source>
        <dbReference type="SAM" id="MobiDB-lite"/>
    </source>
</evidence>
<reference evidence="5 6" key="1">
    <citation type="journal article" date="2023" name="BMC Biol.">
        <title>The compact genome of the sponge Oopsacas minuta (Hexactinellida) is lacking key metazoan core genes.</title>
        <authorList>
            <person name="Santini S."/>
            <person name="Schenkelaars Q."/>
            <person name="Jourda C."/>
            <person name="Duchesne M."/>
            <person name="Belahbib H."/>
            <person name="Rocher C."/>
            <person name="Selva M."/>
            <person name="Riesgo A."/>
            <person name="Vervoort M."/>
            <person name="Leys S.P."/>
            <person name="Kodjabachian L."/>
            <person name="Le Bivic A."/>
            <person name="Borchiellini C."/>
            <person name="Claverie J.M."/>
            <person name="Renard E."/>
        </authorList>
    </citation>
    <scope>NUCLEOTIDE SEQUENCE [LARGE SCALE GENOMIC DNA]</scope>
    <source>
        <strain evidence="5">SPO-2</strain>
    </source>
</reference>
<comment type="catalytic activity">
    <reaction evidence="3">
        <text>a 1,2-diacyl-sn-glycero-3-phosphate(in) = a 1,2-diacyl-sn-glycero-3-phosphate(out)</text>
        <dbReference type="Rhea" id="RHEA:36435"/>
        <dbReference type="ChEBI" id="CHEBI:58608"/>
    </reaction>
</comment>
<dbReference type="Proteomes" id="UP001165289">
    <property type="component" value="Unassembled WGS sequence"/>
</dbReference>
<dbReference type="GO" id="GO:1990050">
    <property type="term" value="F:phosphatidic acid transfer activity"/>
    <property type="evidence" value="ECO:0007669"/>
    <property type="project" value="TreeGrafter"/>
</dbReference>
<keyword evidence="2" id="KW-1015">Disulfide bond</keyword>
<dbReference type="PROSITE" id="PS51808">
    <property type="entry name" value="CHCH"/>
    <property type="match status" value="1"/>
</dbReference>
<dbReference type="GO" id="GO:0005758">
    <property type="term" value="C:mitochondrial intermembrane space"/>
    <property type="evidence" value="ECO:0007669"/>
    <property type="project" value="TreeGrafter"/>
</dbReference>